<keyword evidence="10" id="KW-1185">Reference proteome</keyword>
<evidence type="ECO:0000256" key="6">
    <source>
        <dbReference type="ARBA" id="ARBA00022989"/>
    </source>
</evidence>
<keyword evidence="5 8" id="KW-0812">Transmembrane</keyword>
<evidence type="ECO:0000256" key="5">
    <source>
        <dbReference type="ARBA" id="ARBA00022692"/>
    </source>
</evidence>
<evidence type="ECO:0000256" key="7">
    <source>
        <dbReference type="ARBA" id="ARBA00023136"/>
    </source>
</evidence>
<dbReference type="Pfam" id="PF01032">
    <property type="entry name" value="FecCD"/>
    <property type="match status" value="1"/>
</dbReference>
<dbReference type="Gene3D" id="1.10.3470.10">
    <property type="entry name" value="ABC transporter involved in vitamin B12 uptake, BtuC"/>
    <property type="match status" value="1"/>
</dbReference>
<keyword evidence="4" id="KW-1003">Cell membrane</keyword>
<feature type="transmembrane region" description="Helical" evidence="8">
    <location>
        <begin position="170"/>
        <end position="187"/>
    </location>
</feature>
<evidence type="ECO:0000256" key="2">
    <source>
        <dbReference type="ARBA" id="ARBA00007935"/>
    </source>
</evidence>
<dbReference type="EMBL" id="JBBPCC010000010">
    <property type="protein sequence ID" value="MEK8129620.1"/>
    <property type="molecule type" value="Genomic_DNA"/>
</dbReference>
<protein>
    <submittedName>
        <fullName evidence="9">Iron ABC transporter permease</fullName>
    </submittedName>
</protein>
<dbReference type="CDD" id="cd06550">
    <property type="entry name" value="TM_ABC_iron-siderophores_like"/>
    <property type="match status" value="1"/>
</dbReference>
<comment type="subcellular location">
    <subcellularLocation>
        <location evidence="1">Cell membrane</location>
        <topology evidence="1">Multi-pass membrane protein</topology>
    </subcellularLocation>
</comment>
<dbReference type="InterPro" id="IPR000522">
    <property type="entry name" value="ABC_transptr_permease_BtuC"/>
</dbReference>
<feature type="transmembrane region" description="Helical" evidence="8">
    <location>
        <begin position="299"/>
        <end position="324"/>
    </location>
</feature>
<organism evidence="9 10">
    <name type="scientific">Paenibacillus filicis</name>
    <dbReference type="NCBI Taxonomy" id="669464"/>
    <lineage>
        <taxon>Bacteria</taxon>
        <taxon>Bacillati</taxon>
        <taxon>Bacillota</taxon>
        <taxon>Bacilli</taxon>
        <taxon>Bacillales</taxon>
        <taxon>Paenibacillaceae</taxon>
        <taxon>Paenibacillus</taxon>
    </lineage>
</organism>
<feature type="transmembrane region" description="Helical" evidence="8">
    <location>
        <begin position="28"/>
        <end position="52"/>
    </location>
</feature>
<evidence type="ECO:0000313" key="9">
    <source>
        <dbReference type="EMBL" id="MEK8129620.1"/>
    </source>
</evidence>
<dbReference type="PANTHER" id="PTHR30472">
    <property type="entry name" value="FERRIC ENTEROBACTIN TRANSPORT SYSTEM PERMEASE PROTEIN"/>
    <property type="match status" value="1"/>
</dbReference>
<dbReference type="Proteomes" id="UP001469365">
    <property type="component" value="Unassembled WGS sequence"/>
</dbReference>
<dbReference type="InterPro" id="IPR037294">
    <property type="entry name" value="ABC_BtuC-like"/>
</dbReference>
<feature type="transmembrane region" description="Helical" evidence="8">
    <location>
        <begin position="330"/>
        <end position="348"/>
    </location>
</feature>
<evidence type="ECO:0000256" key="1">
    <source>
        <dbReference type="ARBA" id="ARBA00004651"/>
    </source>
</evidence>
<proteinExistence type="inferred from homology"/>
<comment type="similarity">
    <text evidence="2">Belongs to the binding-protein-dependent transport system permease family. FecCD subfamily.</text>
</comment>
<feature type="transmembrane region" description="Helical" evidence="8">
    <location>
        <begin position="82"/>
        <end position="99"/>
    </location>
</feature>
<keyword evidence="7 8" id="KW-0472">Membrane</keyword>
<feature type="transmembrane region" description="Helical" evidence="8">
    <location>
        <begin position="224"/>
        <end position="243"/>
    </location>
</feature>
<feature type="transmembrane region" description="Helical" evidence="8">
    <location>
        <begin position="263"/>
        <end position="287"/>
    </location>
</feature>
<evidence type="ECO:0000256" key="8">
    <source>
        <dbReference type="SAM" id="Phobius"/>
    </source>
</evidence>
<dbReference type="PANTHER" id="PTHR30472:SF58">
    <property type="entry name" value="IRON(3+)-HYDROXAMATE IMPORT SYSTEM PERMEASE PROTEIN FHUB"/>
    <property type="match status" value="1"/>
</dbReference>
<sequence>MSSRPSIARRPDCLPGAMNQKRRLSPSFLIFLVSAGILAGLLISVTTGAASISPTTVKEAFLHYDRTSVQHYTVMSVRLPRAVIAVLIGAGLAVSGAIMQGMTRNPLASPSIMGVSAGSGFAVVGAFIFFPALSYQAMILVSMAGAALGTMLVFGAGTAASYIGSASHTHVRLALAGAAVSAMLGAVSEGMQIYYGIAQDIMFWYAAGISGVKWVHVQTMLPWAAAGLTAGMLLARSITLLGLGEDSAAGLGLRVGRVKLAGALTVFVLTGSAVAVAGPIGFIGLMIPHLTRFLIGVDYRWVIPCSALLGGFLLLAADTAARLVNPPQETPVGILTALLGIPFFLYLARKEGKGAV</sequence>
<reference evidence="9 10" key="1">
    <citation type="submission" date="2024-04" db="EMBL/GenBank/DDBJ databases">
        <title>draft genome sequnece of Paenibacillus filicis.</title>
        <authorList>
            <person name="Kim D.-U."/>
        </authorList>
    </citation>
    <scope>NUCLEOTIDE SEQUENCE [LARGE SCALE GENOMIC DNA]</scope>
    <source>
        <strain evidence="9 10">KACC14197</strain>
    </source>
</reference>
<accession>A0ABU9DL95</accession>
<keyword evidence="6 8" id="KW-1133">Transmembrane helix</keyword>
<evidence type="ECO:0000256" key="3">
    <source>
        <dbReference type="ARBA" id="ARBA00022448"/>
    </source>
</evidence>
<feature type="transmembrane region" description="Helical" evidence="8">
    <location>
        <begin position="111"/>
        <end position="133"/>
    </location>
</feature>
<comment type="caution">
    <text evidence="9">The sequence shown here is derived from an EMBL/GenBank/DDBJ whole genome shotgun (WGS) entry which is preliminary data.</text>
</comment>
<keyword evidence="3" id="KW-0813">Transport</keyword>
<name>A0ABU9DL95_9BACL</name>
<feature type="transmembrane region" description="Helical" evidence="8">
    <location>
        <begin position="139"/>
        <end position="163"/>
    </location>
</feature>
<gene>
    <name evidence="9" type="ORF">WMW72_17065</name>
</gene>
<evidence type="ECO:0000256" key="4">
    <source>
        <dbReference type="ARBA" id="ARBA00022475"/>
    </source>
</evidence>
<dbReference type="SUPFAM" id="SSF81345">
    <property type="entry name" value="ABC transporter involved in vitamin B12 uptake, BtuC"/>
    <property type="match status" value="1"/>
</dbReference>
<evidence type="ECO:0000313" key="10">
    <source>
        <dbReference type="Proteomes" id="UP001469365"/>
    </source>
</evidence>